<sequence>MAPRQQKFTVVPDALGMQGLMSRPATGVSSKPPMTSKQAQKLYRESTRGPRLSKAEQRRLELQEQERIRKELEKDKQAAKARAAREKKKTKEQQAMEQKKKQGLPLVSVRPSQDTISRFLRRDTGKGAKRTSDSMDTIPEDKEGSVDKENQPPEKRQRLSQSAHRKETAEERSKKDGDTTEMDGKRYTPRTQLAEPLKPSIPKESPSRPIAGRLASPQLQRRPTASPVRQQQGAPKAMGRQGSSPMAQAKPSKATLDPPSLVPRNSSPLLPLARPSPAVPSQVDPRPKKPNQSVSLAPNTPATSPLGKRPVNLEQVKPSSLNPLAANLRVVPSSPAGKRSANPIPSLLHATSSTPRIPADPPQPLSANTAPGQPQPALPEPAEPPRARPSSARPPPSNEPRPPPLRTTSLPPANSGVQFPAKPSPAPHAGLGNPSAGCGEQEKSSTISPLPKNPRTPLARPTAVMASTITRATETNPRPATGPPNPVPRSNPSLAKSPAPKAGSVPRVPPPVPHVTRQQTMQSPGARAPAVVGCVEPPKTSVLSPARFATTPKTTPGPAFKRPHAPVSRSPLAGPPVKAVGGGTANRGPQKSKFLPKHPQFSMNPRGRGPNPGAPPTPTQLFIEAHIDEILPSPSQEAQELQEPISKGPTVPKFVPKKPAAPQHRPPVPQAKFLNVRVARVFPSGPKATSGSELLSFISTQDLCMSTQDVQDVEQRAGTPSGPKSNGLCSREAGTSTVASRPAVSSTMGPPTPRRPMERVEASVMGPPPTKRPTESGADMGRLLQLVENSKGGGASSVGGSDVTATQETDYGDFDLEDFLGLMGNGF</sequence>
<keyword evidence="3" id="KW-1185">Reference proteome</keyword>
<evidence type="ECO:0000313" key="2">
    <source>
        <dbReference type="EMBL" id="KAK0646860.1"/>
    </source>
</evidence>
<comment type="caution">
    <text evidence="2">The sequence shown here is derived from an EMBL/GenBank/DDBJ whole genome shotgun (WGS) entry which is preliminary data.</text>
</comment>
<dbReference type="Proteomes" id="UP001174936">
    <property type="component" value="Unassembled WGS sequence"/>
</dbReference>
<feature type="compositionally biased region" description="Low complexity" evidence="1">
    <location>
        <begin position="647"/>
        <end position="662"/>
    </location>
</feature>
<feature type="compositionally biased region" description="Polar residues" evidence="1">
    <location>
        <begin position="27"/>
        <end position="39"/>
    </location>
</feature>
<feature type="compositionally biased region" description="Pro residues" evidence="1">
    <location>
        <begin position="373"/>
        <end position="384"/>
    </location>
</feature>
<proteinExistence type="predicted"/>
<feature type="region of interest" description="Disordered" evidence="1">
    <location>
        <begin position="20"/>
        <end position="619"/>
    </location>
</feature>
<protein>
    <submittedName>
        <fullName evidence="2">Uncharacterized protein</fullName>
    </submittedName>
</protein>
<feature type="compositionally biased region" description="Basic and acidic residues" evidence="1">
    <location>
        <begin position="89"/>
        <end position="100"/>
    </location>
</feature>
<feature type="compositionally biased region" description="Pro residues" evidence="1">
    <location>
        <begin position="480"/>
        <end position="489"/>
    </location>
</feature>
<reference evidence="2" key="1">
    <citation type="submission" date="2023-06" db="EMBL/GenBank/DDBJ databases">
        <title>Genome-scale phylogeny and comparative genomics of the fungal order Sordariales.</title>
        <authorList>
            <consortium name="Lawrence Berkeley National Laboratory"/>
            <person name="Hensen N."/>
            <person name="Bonometti L."/>
            <person name="Westerberg I."/>
            <person name="Brannstrom I.O."/>
            <person name="Guillou S."/>
            <person name="Cros-Aarteil S."/>
            <person name="Calhoun S."/>
            <person name="Haridas S."/>
            <person name="Kuo A."/>
            <person name="Mondo S."/>
            <person name="Pangilinan J."/>
            <person name="Riley R."/>
            <person name="Labutti K."/>
            <person name="Andreopoulos B."/>
            <person name="Lipzen A."/>
            <person name="Chen C."/>
            <person name="Yanf M."/>
            <person name="Daum C."/>
            <person name="Ng V."/>
            <person name="Clum A."/>
            <person name="Steindorff A."/>
            <person name="Ohm R."/>
            <person name="Martin F."/>
            <person name="Silar P."/>
            <person name="Natvig D."/>
            <person name="Lalanne C."/>
            <person name="Gautier V."/>
            <person name="Ament-Velasquez S.L."/>
            <person name="Kruys A."/>
            <person name="Hutchinson M.I."/>
            <person name="Powell A.J."/>
            <person name="Barry K."/>
            <person name="Miller A.N."/>
            <person name="Grigoriev I.V."/>
            <person name="Debuchy R."/>
            <person name="Gladieux P."/>
            <person name="Thoren M.H."/>
            <person name="Johannesson H."/>
        </authorList>
    </citation>
    <scope>NUCLEOTIDE SEQUENCE</scope>
    <source>
        <strain evidence="2">SMH2532-1</strain>
    </source>
</reference>
<feature type="compositionally biased region" description="Basic and acidic residues" evidence="1">
    <location>
        <begin position="164"/>
        <end position="186"/>
    </location>
</feature>
<feature type="compositionally biased region" description="Polar residues" evidence="1">
    <location>
        <begin position="290"/>
        <end position="303"/>
    </location>
</feature>
<feature type="compositionally biased region" description="Polar residues" evidence="1">
    <location>
        <begin position="465"/>
        <end position="478"/>
    </location>
</feature>
<feature type="compositionally biased region" description="Polar residues" evidence="1">
    <location>
        <begin position="722"/>
        <end position="749"/>
    </location>
</feature>
<evidence type="ECO:0000313" key="3">
    <source>
        <dbReference type="Proteomes" id="UP001174936"/>
    </source>
</evidence>
<feature type="region of interest" description="Disordered" evidence="1">
    <location>
        <begin position="712"/>
        <end position="811"/>
    </location>
</feature>
<feature type="compositionally biased region" description="Basic and acidic residues" evidence="1">
    <location>
        <begin position="42"/>
        <end position="78"/>
    </location>
</feature>
<name>A0AA39Y9A4_9PEZI</name>
<dbReference type="EMBL" id="JAULSV010000004">
    <property type="protein sequence ID" value="KAK0646860.1"/>
    <property type="molecule type" value="Genomic_DNA"/>
</dbReference>
<feature type="compositionally biased region" description="Low complexity" evidence="1">
    <location>
        <begin position="263"/>
        <end position="281"/>
    </location>
</feature>
<evidence type="ECO:0000256" key="1">
    <source>
        <dbReference type="SAM" id="MobiDB-lite"/>
    </source>
</evidence>
<dbReference type="AlphaFoldDB" id="A0AA39Y9A4"/>
<accession>A0AA39Y9A4</accession>
<organism evidence="2 3">
    <name type="scientific">Cercophora newfieldiana</name>
    <dbReference type="NCBI Taxonomy" id="92897"/>
    <lineage>
        <taxon>Eukaryota</taxon>
        <taxon>Fungi</taxon>
        <taxon>Dikarya</taxon>
        <taxon>Ascomycota</taxon>
        <taxon>Pezizomycotina</taxon>
        <taxon>Sordariomycetes</taxon>
        <taxon>Sordariomycetidae</taxon>
        <taxon>Sordariales</taxon>
        <taxon>Lasiosphaeriaceae</taxon>
        <taxon>Cercophora</taxon>
    </lineage>
</organism>
<feature type="compositionally biased region" description="Basic and acidic residues" evidence="1">
    <location>
        <begin position="120"/>
        <end position="157"/>
    </location>
</feature>
<feature type="region of interest" description="Disordered" evidence="1">
    <location>
        <begin position="636"/>
        <end position="671"/>
    </location>
</feature>
<feature type="compositionally biased region" description="Polar residues" evidence="1">
    <location>
        <begin position="217"/>
        <end position="233"/>
    </location>
</feature>
<gene>
    <name evidence="2" type="ORF">B0T16DRAFT_414397</name>
</gene>
<feature type="compositionally biased region" description="Pro residues" evidence="1">
    <location>
        <begin position="392"/>
        <end position="405"/>
    </location>
</feature>